<comment type="similarity">
    <text evidence="9">Belongs to the bacterial CoaD family.</text>
</comment>
<dbReference type="GO" id="GO:0005524">
    <property type="term" value="F:ATP binding"/>
    <property type="evidence" value="ECO:0007669"/>
    <property type="project" value="UniProtKB-KW"/>
</dbReference>
<dbReference type="SUPFAM" id="SSF52374">
    <property type="entry name" value="Nucleotidylyl transferase"/>
    <property type="match status" value="1"/>
</dbReference>
<feature type="binding site" evidence="9">
    <location>
        <position position="25"/>
    </location>
    <ligand>
        <name>ATP</name>
        <dbReference type="ChEBI" id="CHEBI:30616"/>
    </ligand>
</feature>
<evidence type="ECO:0000256" key="2">
    <source>
        <dbReference type="ARBA" id="ARBA00022679"/>
    </source>
</evidence>
<dbReference type="EMBL" id="LNZC01000012">
    <property type="protein sequence ID" value="KTD80051.1"/>
    <property type="molecule type" value="Genomic_DNA"/>
</dbReference>
<dbReference type="CDD" id="cd02163">
    <property type="entry name" value="PPAT"/>
    <property type="match status" value="1"/>
</dbReference>
<gene>
    <name evidence="9" type="primary">coaD</name>
    <name evidence="11" type="ORF">Lwor_1565</name>
</gene>
<dbReference type="PANTHER" id="PTHR21342:SF1">
    <property type="entry name" value="PHOSPHOPANTETHEINE ADENYLYLTRANSFERASE"/>
    <property type="match status" value="1"/>
</dbReference>
<protein>
    <recommendedName>
        <fullName evidence="9">Phosphopantetheine adenylyltransferase</fullName>
        <ecNumber evidence="9">2.7.7.3</ecNumber>
    </recommendedName>
    <alternativeName>
        <fullName evidence="9">Dephospho-CoA pyrophosphorylase</fullName>
    </alternativeName>
    <alternativeName>
        <fullName evidence="9">Pantetheine-phosphate adenylyltransferase</fullName>
        <shortName evidence="9">PPAT</shortName>
    </alternativeName>
</protein>
<dbReference type="InterPro" id="IPR004821">
    <property type="entry name" value="Cyt_trans-like"/>
</dbReference>
<dbReference type="OrthoDB" id="9806661at2"/>
<feature type="binding site" evidence="9">
    <location>
        <position position="106"/>
    </location>
    <ligand>
        <name>ATP</name>
        <dbReference type="ChEBI" id="CHEBI:30616"/>
    </ligand>
</feature>
<keyword evidence="4 9" id="KW-0547">Nucleotide-binding</keyword>
<feature type="binding site" evidence="9">
    <location>
        <position position="49"/>
    </location>
    <ligand>
        <name>substrate</name>
    </ligand>
</feature>
<dbReference type="GO" id="GO:0005737">
    <property type="term" value="C:cytoplasm"/>
    <property type="evidence" value="ECO:0007669"/>
    <property type="project" value="UniProtKB-SubCell"/>
</dbReference>
<dbReference type="InterPro" id="IPR001980">
    <property type="entry name" value="PPAT"/>
</dbReference>
<evidence type="ECO:0000313" key="11">
    <source>
        <dbReference type="EMBL" id="KTD80051.1"/>
    </source>
</evidence>
<feature type="binding site" evidence="9">
    <location>
        <begin position="17"/>
        <end position="18"/>
    </location>
    <ligand>
        <name>ATP</name>
        <dbReference type="ChEBI" id="CHEBI:30616"/>
    </ligand>
</feature>
<name>A0A0W1AFX4_9GAMM</name>
<feature type="binding site" evidence="9">
    <location>
        <position position="81"/>
    </location>
    <ligand>
        <name>substrate</name>
    </ligand>
</feature>
<feature type="site" description="Transition state stabilizer" evidence="9">
    <location>
        <position position="25"/>
    </location>
</feature>
<dbReference type="NCBIfam" id="TIGR01510">
    <property type="entry name" value="coaD_prev_kdtB"/>
    <property type="match status" value="1"/>
</dbReference>
<feature type="domain" description="Cytidyltransferase-like" evidence="10">
    <location>
        <begin position="13"/>
        <end position="141"/>
    </location>
</feature>
<evidence type="ECO:0000313" key="12">
    <source>
        <dbReference type="Proteomes" id="UP000054662"/>
    </source>
</evidence>
<evidence type="ECO:0000256" key="8">
    <source>
        <dbReference type="ARBA" id="ARBA00029346"/>
    </source>
</evidence>
<comment type="cofactor">
    <cofactor evidence="9">
        <name>Mg(2+)</name>
        <dbReference type="ChEBI" id="CHEBI:18420"/>
    </cofactor>
</comment>
<dbReference type="Proteomes" id="UP000054662">
    <property type="component" value="Unassembled WGS sequence"/>
</dbReference>
<proteinExistence type="inferred from homology"/>
<dbReference type="Gene3D" id="3.40.50.620">
    <property type="entry name" value="HUPs"/>
    <property type="match status" value="1"/>
</dbReference>
<evidence type="ECO:0000259" key="10">
    <source>
        <dbReference type="Pfam" id="PF01467"/>
    </source>
</evidence>
<evidence type="ECO:0000256" key="4">
    <source>
        <dbReference type="ARBA" id="ARBA00022741"/>
    </source>
</evidence>
<dbReference type="PRINTS" id="PR01020">
    <property type="entry name" value="LPSBIOSNTHSS"/>
</dbReference>
<dbReference type="UniPathway" id="UPA00241">
    <property type="reaction ID" value="UER00355"/>
</dbReference>
<accession>A0A0W1AFX4</accession>
<keyword evidence="6 9" id="KW-0460">Magnesium</keyword>
<reference evidence="11 12" key="1">
    <citation type="submission" date="2015-11" db="EMBL/GenBank/DDBJ databases">
        <title>Genomic analysis of 38 Legionella species identifies large and diverse effector repertoires.</title>
        <authorList>
            <person name="Burstein D."/>
            <person name="Amaro F."/>
            <person name="Zusman T."/>
            <person name="Lifshitz Z."/>
            <person name="Cohen O."/>
            <person name="Gilbert J.A."/>
            <person name="Pupko T."/>
            <person name="Shuman H.A."/>
            <person name="Segal G."/>
        </authorList>
    </citation>
    <scope>NUCLEOTIDE SEQUENCE [LARGE SCALE GENOMIC DNA]</scope>
    <source>
        <strain evidence="11 12">ATCC 49508</strain>
    </source>
</reference>
<evidence type="ECO:0000256" key="9">
    <source>
        <dbReference type="HAMAP-Rule" id="MF_00151"/>
    </source>
</evidence>
<dbReference type="PANTHER" id="PTHR21342">
    <property type="entry name" value="PHOSPHOPANTETHEINE ADENYLYLTRANSFERASE"/>
    <property type="match status" value="1"/>
</dbReference>
<dbReference type="AlphaFoldDB" id="A0A0W1AFX4"/>
<dbReference type="PATRIC" id="fig|45076.6.peg.1695"/>
<feature type="binding site" evidence="9">
    <location>
        <begin position="131"/>
        <end position="137"/>
    </location>
    <ligand>
        <name>ATP</name>
        <dbReference type="ChEBI" id="CHEBI:30616"/>
    </ligand>
</feature>
<evidence type="ECO:0000256" key="5">
    <source>
        <dbReference type="ARBA" id="ARBA00022840"/>
    </source>
</evidence>
<keyword evidence="12" id="KW-1185">Reference proteome</keyword>
<sequence length="173" mass="19393">MQSMLINMKNKAIYPGTFDPVTNGHVDIISRAARIFPELTVAVASNKMKRPYLALETRIRLLEEAVGHIPGVKVVGFDNLLIDFVIEQNASIILRGLRAVSDFEYEFQLAGMNRKLSKKVETLFLTPSENLMFISSTLVREIAALNGDVSQFVPPCVVTELNKRRDETDVKLV</sequence>
<comment type="catalytic activity">
    <reaction evidence="8 9">
        <text>(R)-4'-phosphopantetheine + ATP + H(+) = 3'-dephospho-CoA + diphosphate</text>
        <dbReference type="Rhea" id="RHEA:19801"/>
        <dbReference type="ChEBI" id="CHEBI:15378"/>
        <dbReference type="ChEBI" id="CHEBI:30616"/>
        <dbReference type="ChEBI" id="CHEBI:33019"/>
        <dbReference type="ChEBI" id="CHEBI:57328"/>
        <dbReference type="ChEBI" id="CHEBI:61723"/>
        <dbReference type="EC" id="2.7.7.3"/>
    </reaction>
</comment>
<evidence type="ECO:0000256" key="1">
    <source>
        <dbReference type="ARBA" id="ARBA00022490"/>
    </source>
</evidence>
<dbReference type="GO" id="GO:0015937">
    <property type="term" value="P:coenzyme A biosynthetic process"/>
    <property type="evidence" value="ECO:0007669"/>
    <property type="project" value="UniProtKB-UniRule"/>
</dbReference>
<comment type="pathway">
    <text evidence="9">Cofactor biosynthesis; coenzyme A biosynthesis; CoA from (R)-pantothenate: step 4/5.</text>
</comment>
<evidence type="ECO:0000256" key="6">
    <source>
        <dbReference type="ARBA" id="ARBA00022842"/>
    </source>
</evidence>
<evidence type="ECO:0000256" key="7">
    <source>
        <dbReference type="ARBA" id="ARBA00022993"/>
    </source>
</evidence>
<dbReference type="InterPro" id="IPR014729">
    <property type="entry name" value="Rossmann-like_a/b/a_fold"/>
</dbReference>
<keyword evidence="1 9" id="KW-0963">Cytoplasm</keyword>
<keyword evidence="5 9" id="KW-0067">ATP-binding</keyword>
<dbReference type="HAMAP" id="MF_00151">
    <property type="entry name" value="PPAT_bact"/>
    <property type="match status" value="1"/>
</dbReference>
<keyword evidence="3 9" id="KW-0548">Nucleotidyltransferase</keyword>
<feature type="binding site" evidence="9">
    <location>
        <position position="17"/>
    </location>
    <ligand>
        <name>substrate</name>
    </ligand>
</feature>
<dbReference type="NCBIfam" id="TIGR00125">
    <property type="entry name" value="cyt_tran_rel"/>
    <property type="match status" value="1"/>
</dbReference>
<feature type="binding site" evidence="9">
    <location>
        <position position="95"/>
    </location>
    <ligand>
        <name>substrate</name>
    </ligand>
</feature>
<dbReference type="GO" id="GO:0004595">
    <property type="term" value="F:pantetheine-phosphate adenylyltransferase activity"/>
    <property type="evidence" value="ECO:0007669"/>
    <property type="project" value="UniProtKB-UniRule"/>
</dbReference>
<comment type="function">
    <text evidence="9">Reversibly transfers an adenylyl group from ATP to 4'-phosphopantetheine, yielding dephospho-CoA (dPCoA) and pyrophosphate.</text>
</comment>
<comment type="subunit">
    <text evidence="9">Homohexamer.</text>
</comment>
<keyword evidence="2 9" id="KW-0808">Transferase</keyword>
<feature type="binding site" evidence="9">
    <location>
        <begin position="96"/>
        <end position="98"/>
    </location>
    <ligand>
        <name>ATP</name>
        <dbReference type="ChEBI" id="CHEBI:30616"/>
    </ligand>
</feature>
<organism evidence="11 12">
    <name type="scientific">Legionella worsleiensis</name>
    <dbReference type="NCBI Taxonomy" id="45076"/>
    <lineage>
        <taxon>Bacteria</taxon>
        <taxon>Pseudomonadati</taxon>
        <taxon>Pseudomonadota</taxon>
        <taxon>Gammaproteobacteria</taxon>
        <taxon>Legionellales</taxon>
        <taxon>Legionellaceae</taxon>
        <taxon>Legionella</taxon>
    </lineage>
</organism>
<dbReference type="EC" id="2.7.7.3" evidence="9"/>
<dbReference type="STRING" id="45076.Lwor_1565"/>
<dbReference type="Pfam" id="PF01467">
    <property type="entry name" value="CTP_transf_like"/>
    <property type="match status" value="1"/>
</dbReference>
<evidence type="ECO:0000256" key="3">
    <source>
        <dbReference type="ARBA" id="ARBA00022695"/>
    </source>
</evidence>
<comment type="subcellular location">
    <subcellularLocation>
        <location evidence="9">Cytoplasm</location>
    </subcellularLocation>
</comment>
<comment type="caution">
    <text evidence="11">The sequence shown here is derived from an EMBL/GenBank/DDBJ whole genome shotgun (WGS) entry which is preliminary data.</text>
</comment>
<keyword evidence="7 9" id="KW-0173">Coenzyme A biosynthesis</keyword>